<sequence length="202" mass="21461">MQSPSTTATAAAATYTTIPISGSDVISRSIQNLSTSLSRHRPWPEFLSAAALDAPASLSAALTRLRQNAKYFTTNYAILVSICATASLIGSPVALILYAAVFGLWLVLYFYREDPMAAWGRHVDDRVVILGLVLVSFAVLWIVGKVNVLLIGVAVGVLICAVHAVVRNPQGLFLDEDDAASSGLIGPPPPPASSSRMKDFAY</sequence>
<evidence type="ECO:0000256" key="7">
    <source>
        <dbReference type="RuleBase" id="RU363107"/>
    </source>
</evidence>
<keyword evidence="5 7" id="KW-1133">Transmembrane helix</keyword>
<evidence type="ECO:0000256" key="4">
    <source>
        <dbReference type="ARBA" id="ARBA00022692"/>
    </source>
</evidence>
<keyword evidence="7" id="KW-0813">Transport</keyword>
<evidence type="ECO:0000313" key="8">
    <source>
        <dbReference type="EMBL" id="KAG5546781.1"/>
    </source>
</evidence>
<keyword evidence="9" id="KW-1185">Reference proteome</keyword>
<feature type="transmembrane region" description="Helical" evidence="7">
    <location>
        <begin position="148"/>
        <end position="166"/>
    </location>
</feature>
<reference evidence="8 9" key="1">
    <citation type="submission" date="2020-08" db="EMBL/GenBank/DDBJ databases">
        <title>Plant Genome Project.</title>
        <authorList>
            <person name="Zhang R.-G."/>
        </authorList>
    </citation>
    <scope>NUCLEOTIDE SEQUENCE [LARGE SCALE GENOMIC DNA]</scope>
    <source>
        <strain evidence="8">WSP0</strain>
        <tissue evidence="8">Leaf</tissue>
    </source>
</reference>
<dbReference type="GO" id="GO:0016020">
    <property type="term" value="C:membrane"/>
    <property type="evidence" value="ECO:0007669"/>
    <property type="project" value="UniProtKB-SubCell"/>
</dbReference>
<evidence type="ECO:0000256" key="3">
    <source>
        <dbReference type="ARBA" id="ARBA00006483"/>
    </source>
</evidence>
<keyword evidence="4 7" id="KW-0812">Transmembrane</keyword>
<dbReference type="Pfam" id="PF03208">
    <property type="entry name" value="PRA1"/>
    <property type="match status" value="1"/>
</dbReference>
<feature type="transmembrane region" description="Helical" evidence="7">
    <location>
        <begin position="71"/>
        <end position="89"/>
    </location>
</feature>
<dbReference type="PANTHER" id="PTHR19317:SF53">
    <property type="entry name" value="PRA1 FAMILY PROTEIN G1"/>
    <property type="match status" value="1"/>
</dbReference>
<gene>
    <name evidence="8" type="ORF">RHGRI_018827</name>
</gene>
<comment type="subcellular location">
    <subcellularLocation>
        <location evidence="2 7">Membrane</location>
        <topology evidence="2 7">Multi-pass membrane protein</topology>
    </subcellularLocation>
</comment>
<dbReference type="GO" id="GO:0016192">
    <property type="term" value="P:vesicle-mediated transport"/>
    <property type="evidence" value="ECO:0007669"/>
    <property type="project" value="UniProtKB-ARBA"/>
</dbReference>
<dbReference type="EMBL" id="JACTNZ010000006">
    <property type="protein sequence ID" value="KAG5546781.1"/>
    <property type="molecule type" value="Genomic_DNA"/>
</dbReference>
<dbReference type="AlphaFoldDB" id="A0AAV6K2V8"/>
<proteinExistence type="inferred from homology"/>
<evidence type="ECO:0000313" key="9">
    <source>
        <dbReference type="Proteomes" id="UP000823749"/>
    </source>
</evidence>
<evidence type="ECO:0000256" key="2">
    <source>
        <dbReference type="ARBA" id="ARBA00004141"/>
    </source>
</evidence>
<comment type="similarity">
    <text evidence="3 7">Belongs to the PRA1 family.</text>
</comment>
<comment type="caution">
    <text evidence="8">The sequence shown here is derived from an EMBL/GenBank/DDBJ whole genome shotgun (WGS) entry which is preliminary data.</text>
</comment>
<comment type="function">
    <text evidence="1 7">May be involved in both secretory and endocytic intracellular trafficking in the endosomal/prevacuolar compartments.</text>
</comment>
<evidence type="ECO:0000256" key="1">
    <source>
        <dbReference type="ARBA" id="ARBA00002501"/>
    </source>
</evidence>
<organism evidence="8 9">
    <name type="scientific">Rhododendron griersonianum</name>
    <dbReference type="NCBI Taxonomy" id="479676"/>
    <lineage>
        <taxon>Eukaryota</taxon>
        <taxon>Viridiplantae</taxon>
        <taxon>Streptophyta</taxon>
        <taxon>Embryophyta</taxon>
        <taxon>Tracheophyta</taxon>
        <taxon>Spermatophyta</taxon>
        <taxon>Magnoliopsida</taxon>
        <taxon>eudicotyledons</taxon>
        <taxon>Gunneridae</taxon>
        <taxon>Pentapetalae</taxon>
        <taxon>asterids</taxon>
        <taxon>Ericales</taxon>
        <taxon>Ericaceae</taxon>
        <taxon>Ericoideae</taxon>
        <taxon>Rhodoreae</taxon>
        <taxon>Rhododendron</taxon>
    </lineage>
</organism>
<evidence type="ECO:0000256" key="6">
    <source>
        <dbReference type="ARBA" id="ARBA00023136"/>
    </source>
</evidence>
<dbReference type="InterPro" id="IPR004895">
    <property type="entry name" value="Prenylated_rab_accept_PRA1"/>
</dbReference>
<feature type="transmembrane region" description="Helical" evidence="7">
    <location>
        <begin position="123"/>
        <end position="142"/>
    </location>
</feature>
<evidence type="ECO:0000256" key="5">
    <source>
        <dbReference type="ARBA" id="ARBA00022989"/>
    </source>
</evidence>
<dbReference type="PANTHER" id="PTHR19317">
    <property type="entry name" value="PRENYLATED RAB ACCEPTOR 1-RELATED"/>
    <property type="match status" value="1"/>
</dbReference>
<dbReference type="GO" id="GO:0005794">
    <property type="term" value="C:Golgi apparatus"/>
    <property type="evidence" value="ECO:0007669"/>
    <property type="project" value="TreeGrafter"/>
</dbReference>
<accession>A0AAV6K2V8</accession>
<name>A0AAV6K2V8_9ERIC</name>
<protein>
    <recommendedName>
        <fullName evidence="7">PRA1 family protein</fullName>
    </recommendedName>
</protein>
<dbReference type="GO" id="GO:0005783">
    <property type="term" value="C:endoplasmic reticulum"/>
    <property type="evidence" value="ECO:0007669"/>
    <property type="project" value="UniProtKB-ARBA"/>
</dbReference>
<dbReference type="Proteomes" id="UP000823749">
    <property type="component" value="Chromosome 6"/>
</dbReference>
<keyword evidence="6 7" id="KW-0472">Membrane</keyword>